<evidence type="ECO:0000313" key="3">
    <source>
        <dbReference type="Proteomes" id="UP000649328"/>
    </source>
</evidence>
<protein>
    <recommendedName>
        <fullName evidence="4">Rab-GAP TBC domain-containing protein</fullName>
    </recommendedName>
</protein>
<organism evidence="2 3">
    <name type="scientific">Metschnikowia pulcherrima</name>
    <dbReference type="NCBI Taxonomy" id="27326"/>
    <lineage>
        <taxon>Eukaryota</taxon>
        <taxon>Fungi</taxon>
        <taxon>Dikarya</taxon>
        <taxon>Ascomycota</taxon>
        <taxon>Saccharomycotina</taxon>
        <taxon>Pichiomycetes</taxon>
        <taxon>Metschnikowiaceae</taxon>
        <taxon>Metschnikowia</taxon>
    </lineage>
</organism>
<dbReference type="InterPro" id="IPR035969">
    <property type="entry name" value="Rab-GAP_TBC_sf"/>
</dbReference>
<feature type="region of interest" description="Disordered" evidence="1">
    <location>
        <begin position="1"/>
        <end position="105"/>
    </location>
</feature>
<proteinExistence type="predicted"/>
<dbReference type="OrthoDB" id="295078at2759"/>
<dbReference type="InterPro" id="IPR050302">
    <property type="entry name" value="Rab_GAP_TBC_domain"/>
</dbReference>
<evidence type="ECO:0000256" key="1">
    <source>
        <dbReference type="SAM" id="MobiDB-lite"/>
    </source>
</evidence>
<dbReference type="EMBL" id="JACBPP010000008">
    <property type="protein sequence ID" value="KAF7999721.1"/>
    <property type="molecule type" value="Genomic_DNA"/>
</dbReference>
<dbReference type="Gene3D" id="1.10.10.750">
    <property type="entry name" value="Ypt/Rab-GAP domain of gyp1p, domain 1"/>
    <property type="match status" value="1"/>
</dbReference>
<feature type="compositionally biased region" description="Basic and acidic residues" evidence="1">
    <location>
        <begin position="13"/>
        <end position="46"/>
    </location>
</feature>
<dbReference type="AlphaFoldDB" id="A0A8H7GNS8"/>
<name>A0A8H7GNS8_9ASCO</name>
<evidence type="ECO:0008006" key="4">
    <source>
        <dbReference type="Google" id="ProtNLM"/>
    </source>
</evidence>
<accession>A0A8H7GNS8</accession>
<reference evidence="2" key="1">
    <citation type="submission" date="2020-10" db="EMBL/GenBank/DDBJ databases">
        <title>The Whole-Genome Sequence of Metschnikowia persimmonesis, a Novel Endophytic Yeast Species Isolated from Medicinal Plant Diospyros kaki Thumb.</title>
        <authorList>
            <person name="Rahmat E."/>
            <person name="Kang Y."/>
        </authorList>
    </citation>
    <scope>NUCLEOTIDE SEQUENCE</scope>
    <source>
        <strain evidence="2">KIOM G15050</strain>
    </source>
</reference>
<dbReference type="SUPFAM" id="SSF47923">
    <property type="entry name" value="Ypt/Rab-GAP domain of gyp1p"/>
    <property type="match status" value="1"/>
</dbReference>
<comment type="caution">
    <text evidence="2">The sequence shown here is derived from an EMBL/GenBank/DDBJ whole genome shotgun (WGS) entry which is preliminary data.</text>
</comment>
<sequence>MTSTAETDANLPHQDENGLDERRSSSEETDFKDSAEEFGVHVTESEKDGDDSGTQKQRSDLEIEEISTGSELHAKKKTNGPGNSDTEPKKEGEKATGQKNVNSDDLEIAEKPISTQQMAINLGMESVKKTYRDIRNTIGHLPTELLTSERIDWAFWDRVMHDYHDTVIHEQSQLGHAVAAGIPEEVRGIVWQLVARLKNPQLEELYFHLKTEPSMHEKAIKRDLTRTSFYTNVDAANKAVELCNVIPRIPEL</sequence>
<dbReference type="Proteomes" id="UP000649328">
    <property type="component" value="Unassembled WGS sequence"/>
</dbReference>
<gene>
    <name evidence="2" type="ORF">HF325_005570</name>
</gene>
<feature type="compositionally biased region" description="Basic and acidic residues" evidence="1">
    <location>
        <begin position="86"/>
        <end position="96"/>
    </location>
</feature>
<dbReference type="PANTHER" id="PTHR47219">
    <property type="entry name" value="RAB GTPASE-ACTIVATING PROTEIN 1-LIKE"/>
    <property type="match status" value="1"/>
</dbReference>
<evidence type="ECO:0000313" key="2">
    <source>
        <dbReference type="EMBL" id="KAF7999721.1"/>
    </source>
</evidence>
<keyword evidence="3" id="KW-1185">Reference proteome</keyword>